<dbReference type="EMBL" id="CAADFX010000106">
    <property type="protein sequence ID" value="VFK59664.1"/>
    <property type="molecule type" value="Genomic_DNA"/>
</dbReference>
<dbReference type="InterPro" id="IPR018247">
    <property type="entry name" value="EF_Hand_1_Ca_BS"/>
</dbReference>
<dbReference type="AlphaFoldDB" id="A0A451A0V4"/>
<protein>
    <submittedName>
        <fullName evidence="2">PEGA domain-containing protein</fullName>
    </submittedName>
</protein>
<sequence>MTFLLFFFTGHVYTARGRNYLIPRDAAELNSNEDKMDFLDKALPVREVLDWVDRIGSNRVLFVLNACISDEDRSIWKEIVPDRRGITLGLADPTYQPQLIISDICSRSVAYDGPPPAFAQVFTDAIRGEGDRNRDGYITGTELEDYLVSRRHYPRPTSQFKAQSVTPDKGIVFVRPPPASLPITPAQLVVRSNVSGDTVYIDGHPVGPAGPTAHALSPGEYTVQVGKVGYASFETRITLADGEKAVVHA</sequence>
<organism evidence="2">
    <name type="scientific">Candidatus Kentrum sp. TUN</name>
    <dbReference type="NCBI Taxonomy" id="2126343"/>
    <lineage>
        <taxon>Bacteria</taxon>
        <taxon>Pseudomonadati</taxon>
        <taxon>Pseudomonadota</taxon>
        <taxon>Gammaproteobacteria</taxon>
        <taxon>Candidatus Kentrum</taxon>
    </lineage>
</organism>
<evidence type="ECO:0000259" key="1">
    <source>
        <dbReference type="Pfam" id="PF08308"/>
    </source>
</evidence>
<accession>A0A451A0V4</accession>
<proteinExistence type="predicted"/>
<reference evidence="2" key="1">
    <citation type="submission" date="2019-02" db="EMBL/GenBank/DDBJ databases">
        <authorList>
            <person name="Gruber-Vodicka R. H."/>
            <person name="Seah K. B. B."/>
        </authorList>
    </citation>
    <scope>NUCLEOTIDE SEQUENCE</scope>
    <source>
        <strain evidence="2">BECK_BY1</strain>
    </source>
</reference>
<evidence type="ECO:0000313" key="2">
    <source>
        <dbReference type="EMBL" id="VFK59664.1"/>
    </source>
</evidence>
<gene>
    <name evidence="2" type="ORF">BECKTUN1418D_GA0071000_11067</name>
</gene>
<dbReference type="PROSITE" id="PS00018">
    <property type="entry name" value="EF_HAND_1"/>
    <property type="match status" value="1"/>
</dbReference>
<dbReference type="InterPro" id="IPR013229">
    <property type="entry name" value="PEGA"/>
</dbReference>
<name>A0A451A0V4_9GAMM</name>
<feature type="domain" description="PEGA" evidence="1">
    <location>
        <begin position="187"/>
        <end position="245"/>
    </location>
</feature>
<dbReference type="Pfam" id="PF08308">
    <property type="entry name" value="PEGA"/>
    <property type="match status" value="1"/>
</dbReference>
<dbReference type="Gene3D" id="3.40.50.1460">
    <property type="match status" value="1"/>
</dbReference>